<dbReference type="InterPro" id="IPR001279">
    <property type="entry name" value="Metallo-B-lactamas"/>
</dbReference>
<reference evidence="2 3" key="1">
    <citation type="submission" date="2017-04" db="EMBL/GenBank/DDBJ databases">
        <title>Novel microbial lineages endemic to geothermal iron-oxide mats fill important gaps in the evolutionary history of Archaea.</title>
        <authorList>
            <person name="Jay Z.J."/>
            <person name="Beam J.P."/>
            <person name="Dlakic M."/>
            <person name="Rusch D.B."/>
            <person name="Kozubal M.A."/>
            <person name="Inskeep W.P."/>
        </authorList>
    </citation>
    <scope>NUCLEOTIDE SEQUENCE [LARGE SCALE GENOMIC DNA]</scope>
    <source>
        <strain evidence="2">BE_D</strain>
    </source>
</reference>
<dbReference type="AlphaFoldDB" id="A0A2R6C752"/>
<proteinExistence type="predicted"/>
<sequence>LMTGYRQVEHALAEEGSGFGDIEAILLTHSHVDHAGLAGRLQEQSGCAVYVHPGDLQWVVDPVGKTAEKFGRLMDELGEPEVRGLFQSALALNTRRLEAHFAHVEPTPLPVGSEKYGLHIVEAPGHTPGSTVYLSGRVGLCGDTLLDTQTLLIDNLHAYFRTLSKLGSLGVYSLWPGHGGVLEPAWKWVEAVRQKYLKRVETVKRIIKEPRTLFEVARSLYGESLVWDPNTVRAGLSYALLQTKTYLEYLVEDRVAEKKFRDRLTYYQSCGVV</sequence>
<dbReference type="SMART" id="SM00849">
    <property type="entry name" value="Lactamase_B"/>
    <property type="match status" value="1"/>
</dbReference>
<dbReference type="Proteomes" id="UP000242015">
    <property type="component" value="Unassembled WGS sequence"/>
</dbReference>
<comment type="caution">
    <text evidence="2">The sequence shown here is derived from an EMBL/GenBank/DDBJ whole genome shotgun (WGS) entry which is preliminary data.</text>
</comment>
<dbReference type="PANTHER" id="PTHR23131">
    <property type="entry name" value="ENDORIBONUCLEASE LACTB2"/>
    <property type="match status" value="1"/>
</dbReference>
<evidence type="ECO:0000313" key="3">
    <source>
        <dbReference type="Proteomes" id="UP000242015"/>
    </source>
</evidence>
<dbReference type="Gene3D" id="3.60.15.10">
    <property type="entry name" value="Ribonuclease Z/Hydroxyacylglutathione hydrolase-like"/>
    <property type="match status" value="1"/>
</dbReference>
<protein>
    <recommendedName>
        <fullName evidence="1">Metallo-beta-lactamase domain-containing protein</fullName>
    </recommendedName>
</protein>
<dbReference type="Pfam" id="PF00753">
    <property type="entry name" value="Lactamase_B"/>
    <property type="match status" value="1"/>
</dbReference>
<feature type="non-terminal residue" evidence="2">
    <location>
        <position position="1"/>
    </location>
</feature>
<feature type="domain" description="Metallo-beta-lactamase" evidence="1">
    <location>
        <begin position="1"/>
        <end position="178"/>
    </location>
</feature>
<evidence type="ECO:0000259" key="1">
    <source>
        <dbReference type="SMART" id="SM00849"/>
    </source>
</evidence>
<dbReference type="EMBL" id="NEXF01000426">
    <property type="protein sequence ID" value="PSO06680.1"/>
    <property type="molecule type" value="Genomic_DNA"/>
</dbReference>
<organism evidence="2 3">
    <name type="scientific">Candidatus Marsarchaeota G2 archaeon BE_D</name>
    <dbReference type="NCBI Taxonomy" id="1978158"/>
    <lineage>
        <taxon>Archaea</taxon>
        <taxon>Candidatus Marsarchaeota</taxon>
        <taxon>Candidatus Marsarchaeota group 2</taxon>
    </lineage>
</organism>
<dbReference type="PANTHER" id="PTHR23131:SF4">
    <property type="entry name" value="METALLO-BETA-LACTAMASE SUPERFAMILY POTEIN"/>
    <property type="match status" value="1"/>
</dbReference>
<dbReference type="InterPro" id="IPR050662">
    <property type="entry name" value="Sec-metab_biosynth-thioest"/>
</dbReference>
<name>A0A2R6C752_9ARCH</name>
<dbReference type="SUPFAM" id="SSF56281">
    <property type="entry name" value="Metallo-hydrolase/oxidoreductase"/>
    <property type="match status" value="1"/>
</dbReference>
<gene>
    <name evidence="2" type="ORF">B9Q04_14790</name>
</gene>
<evidence type="ECO:0000313" key="2">
    <source>
        <dbReference type="EMBL" id="PSO06680.1"/>
    </source>
</evidence>
<accession>A0A2R6C752</accession>
<dbReference type="InterPro" id="IPR036866">
    <property type="entry name" value="RibonucZ/Hydroxyglut_hydro"/>
</dbReference>